<evidence type="ECO:0000313" key="3">
    <source>
        <dbReference type="Proteomes" id="UP000653454"/>
    </source>
</evidence>
<organism evidence="2 3">
    <name type="scientific">Plutella xylostella</name>
    <name type="common">Diamondback moth</name>
    <name type="synonym">Plutella maculipennis</name>
    <dbReference type="NCBI Taxonomy" id="51655"/>
    <lineage>
        <taxon>Eukaryota</taxon>
        <taxon>Metazoa</taxon>
        <taxon>Ecdysozoa</taxon>
        <taxon>Arthropoda</taxon>
        <taxon>Hexapoda</taxon>
        <taxon>Insecta</taxon>
        <taxon>Pterygota</taxon>
        <taxon>Neoptera</taxon>
        <taxon>Endopterygota</taxon>
        <taxon>Lepidoptera</taxon>
        <taxon>Glossata</taxon>
        <taxon>Ditrysia</taxon>
        <taxon>Yponomeutoidea</taxon>
        <taxon>Plutellidae</taxon>
        <taxon>Plutella</taxon>
    </lineage>
</organism>
<name>A0A8S4G2L6_PLUXY</name>
<dbReference type="AlphaFoldDB" id="A0A8S4G2L6"/>
<feature type="compositionally biased region" description="Low complexity" evidence="1">
    <location>
        <begin position="16"/>
        <end position="36"/>
    </location>
</feature>
<dbReference type="EMBL" id="CAJHNJ030000100">
    <property type="protein sequence ID" value="CAG9135343.1"/>
    <property type="molecule type" value="Genomic_DNA"/>
</dbReference>
<sequence length="276" mass="31323">MKDKRLEVKLSVRGDGSLSRNHLRSSNRSNRSTDSGRSGGLPVSEIFALDRYGAPHKRPFDVVDRYRRVYPAQSLQALNQYDERDNGYRLQRSIPNIYEEEARFHEPGPSIRQYEPYSRRQEPYDGPRHQPYAGQHEPYSRQFGPGSVYATLPRNAQQRPLQNEGLYTLPARPGPRRVRISELQPTVYVCVSGATQVAPPGPTTIAASEDGSHALRTLLRLNEPHTDALPPYTSLPQGHTAHFAPWRPVHAWSDFTSSGPHTRPRSQYHFTPGDKH</sequence>
<keyword evidence="3" id="KW-1185">Reference proteome</keyword>
<evidence type="ECO:0000313" key="2">
    <source>
        <dbReference type="EMBL" id="CAG9135343.1"/>
    </source>
</evidence>
<evidence type="ECO:0000256" key="1">
    <source>
        <dbReference type="SAM" id="MobiDB-lite"/>
    </source>
</evidence>
<reference evidence="2" key="1">
    <citation type="submission" date="2020-11" db="EMBL/GenBank/DDBJ databases">
        <authorList>
            <person name="Whiteford S."/>
        </authorList>
    </citation>
    <scope>NUCLEOTIDE SEQUENCE</scope>
</reference>
<protein>
    <submittedName>
        <fullName evidence="2">(diamondback moth) hypothetical protein</fullName>
    </submittedName>
</protein>
<feature type="compositionally biased region" description="Basic and acidic residues" evidence="1">
    <location>
        <begin position="1"/>
        <end position="12"/>
    </location>
</feature>
<feature type="region of interest" description="Disordered" evidence="1">
    <location>
        <begin position="256"/>
        <end position="276"/>
    </location>
</feature>
<feature type="region of interest" description="Disordered" evidence="1">
    <location>
        <begin position="1"/>
        <end position="41"/>
    </location>
</feature>
<dbReference type="Proteomes" id="UP000653454">
    <property type="component" value="Unassembled WGS sequence"/>
</dbReference>
<comment type="caution">
    <text evidence="2">The sequence shown here is derived from an EMBL/GenBank/DDBJ whole genome shotgun (WGS) entry which is preliminary data.</text>
</comment>
<proteinExistence type="predicted"/>
<accession>A0A8S4G2L6</accession>
<gene>
    <name evidence="2" type="ORF">PLXY2_LOCUS13593</name>
</gene>